<proteinExistence type="predicted"/>
<name>A0A841AKG6_9MICO</name>
<evidence type="ECO:0000313" key="2">
    <source>
        <dbReference type="EMBL" id="MBB5842442.1"/>
    </source>
</evidence>
<reference evidence="2 3" key="1">
    <citation type="submission" date="2020-08" db="EMBL/GenBank/DDBJ databases">
        <title>Sequencing the genomes of 1000 actinobacteria strains.</title>
        <authorList>
            <person name="Klenk H.-P."/>
        </authorList>
    </citation>
    <scope>NUCLEOTIDE SEQUENCE [LARGE SCALE GENOMIC DNA]</scope>
    <source>
        <strain evidence="2 3">DSM 105784</strain>
    </source>
</reference>
<protein>
    <recommendedName>
        <fullName evidence="4">Secreted protein</fullName>
    </recommendedName>
</protein>
<feature type="signal peptide" evidence="1">
    <location>
        <begin position="1"/>
        <end position="20"/>
    </location>
</feature>
<feature type="chain" id="PRO_5039723168" description="Secreted protein" evidence="1">
    <location>
        <begin position="21"/>
        <end position="156"/>
    </location>
</feature>
<sequence length="156" mass="15074">MRLRSTLVIALTVVVAPALVGCSVAENIVGGVVSEAQNQAGDAISEALGGAGVTTDGELPSGFPADAIPVVGTVQGGGAAPDGAGWVVISTLGADEDFAAAQAALEGAGFVSSAVNSDADSGFGNFALAPYGVVLTVATDTDDVTTATYVVSATTE</sequence>
<comment type="caution">
    <text evidence="2">The sequence shown here is derived from an EMBL/GenBank/DDBJ whole genome shotgun (WGS) entry which is preliminary data.</text>
</comment>
<evidence type="ECO:0000313" key="3">
    <source>
        <dbReference type="Proteomes" id="UP000536685"/>
    </source>
</evidence>
<dbReference type="EMBL" id="JACHMJ010000001">
    <property type="protein sequence ID" value="MBB5842442.1"/>
    <property type="molecule type" value="Genomic_DNA"/>
</dbReference>
<dbReference type="RefSeq" id="WP_184233783.1">
    <property type="nucleotide sequence ID" value="NZ_JACHMJ010000001.1"/>
</dbReference>
<evidence type="ECO:0008006" key="4">
    <source>
        <dbReference type="Google" id="ProtNLM"/>
    </source>
</evidence>
<dbReference type="PROSITE" id="PS51257">
    <property type="entry name" value="PROKAR_LIPOPROTEIN"/>
    <property type="match status" value="1"/>
</dbReference>
<keyword evidence="3" id="KW-1185">Reference proteome</keyword>
<organism evidence="2 3">
    <name type="scientific">Conyzicola lurida</name>
    <dbReference type="NCBI Taxonomy" id="1172621"/>
    <lineage>
        <taxon>Bacteria</taxon>
        <taxon>Bacillati</taxon>
        <taxon>Actinomycetota</taxon>
        <taxon>Actinomycetes</taxon>
        <taxon>Micrococcales</taxon>
        <taxon>Microbacteriaceae</taxon>
        <taxon>Conyzicola</taxon>
    </lineage>
</organism>
<evidence type="ECO:0000256" key="1">
    <source>
        <dbReference type="SAM" id="SignalP"/>
    </source>
</evidence>
<dbReference type="AlphaFoldDB" id="A0A841AKG6"/>
<accession>A0A841AKG6</accession>
<gene>
    <name evidence="2" type="ORF">HD599_000765</name>
</gene>
<keyword evidence="1" id="KW-0732">Signal</keyword>
<dbReference type="Proteomes" id="UP000536685">
    <property type="component" value="Unassembled WGS sequence"/>
</dbReference>